<keyword evidence="6" id="KW-0378">Hydrolase</keyword>
<keyword evidence="9" id="KW-0229">DNA integration</keyword>
<dbReference type="OrthoDB" id="3243429at2759"/>
<reference evidence="17 18" key="1">
    <citation type="journal article" date="2020" name="ISME J.">
        <title>Uncovering the hidden diversity of litter-decomposition mechanisms in mushroom-forming fungi.</title>
        <authorList>
            <person name="Floudas D."/>
            <person name="Bentzer J."/>
            <person name="Ahren D."/>
            <person name="Johansson T."/>
            <person name="Persson P."/>
            <person name="Tunlid A."/>
        </authorList>
    </citation>
    <scope>NUCLEOTIDE SEQUENCE [LARGE SCALE GENOMIC DNA]</scope>
    <source>
        <strain evidence="17 18">CBS 661.87</strain>
    </source>
</reference>
<keyword evidence="11" id="KW-0239">DNA-directed DNA polymerase</keyword>
<keyword evidence="7" id="KW-0460">Magnesium</keyword>
<evidence type="ECO:0000256" key="10">
    <source>
        <dbReference type="ARBA" id="ARBA00022918"/>
    </source>
</evidence>
<evidence type="ECO:0000256" key="1">
    <source>
        <dbReference type="ARBA" id="ARBA00022578"/>
    </source>
</evidence>
<name>A0A8H5GUR8_9AGAR</name>
<dbReference type="GO" id="GO:0016787">
    <property type="term" value="F:hydrolase activity"/>
    <property type="evidence" value="ECO:0007669"/>
    <property type="project" value="UniProtKB-KW"/>
</dbReference>
<evidence type="ECO:0000256" key="9">
    <source>
        <dbReference type="ARBA" id="ARBA00022908"/>
    </source>
</evidence>
<feature type="region of interest" description="Disordered" evidence="15">
    <location>
        <begin position="174"/>
        <end position="218"/>
    </location>
</feature>
<proteinExistence type="predicted"/>
<feature type="compositionally biased region" description="Basic residues" evidence="15">
    <location>
        <begin position="205"/>
        <end position="218"/>
    </location>
</feature>
<dbReference type="SUPFAM" id="SSF53098">
    <property type="entry name" value="Ribonuclease H-like"/>
    <property type="match status" value="1"/>
</dbReference>
<dbReference type="GO" id="GO:0046872">
    <property type="term" value="F:metal ion binding"/>
    <property type="evidence" value="ECO:0007669"/>
    <property type="project" value="UniProtKB-KW"/>
</dbReference>
<evidence type="ECO:0000256" key="12">
    <source>
        <dbReference type="ARBA" id="ARBA00023172"/>
    </source>
</evidence>
<dbReference type="Gene3D" id="3.30.420.10">
    <property type="entry name" value="Ribonuclease H-like superfamily/Ribonuclease H"/>
    <property type="match status" value="1"/>
</dbReference>
<dbReference type="PANTHER" id="PTHR42648">
    <property type="entry name" value="TRANSPOSASE, PUTATIVE-RELATED"/>
    <property type="match status" value="1"/>
</dbReference>
<evidence type="ECO:0000256" key="2">
    <source>
        <dbReference type="ARBA" id="ARBA00022695"/>
    </source>
</evidence>
<dbReference type="AlphaFoldDB" id="A0A8H5GUR8"/>
<evidence type="ECO:0000256" key="8">
    <source>
        <dbReference type="ARBA" id="ARBA00022884"/>
    </source>
</evidence>
<evidence type="ECO:0000313" key="18">
    <source>
        <dbReference type="Proteomes" id="UP000565441"/>
    </source>
</evidence>
<keyword evidence="3" id="KW-0540">Nuclease</keyword>
<dbReference type="InterPro" id="IPR057670">
    <property type="entry name" value="SH3_retrovirus"/>
</dbReference>
<evidence type="ECO:0000256" key="13">
    <source>
        <dbReference type="ARBA" id="ARBA00048173"/>
    </source>
</evidence>
<keyword evidence="1" id="KW-0815">Transposition</keyword>
<evidence type="ECO:0000259" key="16">
    <source>
        <dbReference type="PROSITE" id="PS50994"/>
    </source>
</evidence>
<dbReference type="GO" id="GO:0003887">
    <property type="term" value="F:DNA-directed DNA polymerase activity"/>
    <property type="evidence" value="ECO:0007669"/>
    <property type="project" value="UniProtKB-KW"/>
</dbReference>
<dbReference type="InterPro" id="IPR012337">
    <property type="entry name" value="RNaseH-like_sf"/>
</dbReference>
<keyword evidence="18" id="KW-1185">Reference proteome</keyword>
<evidence type="ECO:0000256" key="4">
    <source>
        <dbReference type="ARBA" id="ARBA00022723"/>
    </source>
</evidence>
<dbReference type="GO" id="GO:0003723">
    <property type="term" value="F:RNA binding"/>
    <property type="evidence" value="ECO:0007669"/>
    <property type="project" value="UniProtKB-KW"/>
</dbReference>
<dbReference type="EMBL" id="JAACJP010000047">
    <property type="protein sequence ID" value="KAF5371384.1"/>
    <property type="molecule type" value="Genomic_DNA"/>
</dbReference>
<dbReference type="InterPro" id="IPR039537">
    <property type="entry name" value="Retrotran_Ty1/copia-like"/>
</dbReference>
<dbReference type="Proteomes" id="UP000565441">
    <property type="component" value="Unassembled WGS sequence"/>
</dbReference>
<dbReference type="GO" id="GO:0032196">
    <property type="term" value="P:transposition"/>
    <property type="evidence" value="ECO:0007669"/>
    <property type="project" value="UniProtKB-KW"/>
</dbReference>
<dbReference type="GO" id="GO:0006310">
    <property type="term" value="P:DNA recombination"/>
    <property type="evidence" value="ECO:0007669"/>
    <property type="project" value="UniProtKB-KW"/>
</dbReference>
<dbReference type="Pfam" id="PF25597">
    <property type="entry name" value="SH3_retrovirus"/>
    <property type="match status" value="1"/>
</dbReference>
<keyword evidence="12" id="KW-0233">DNA recombination</keyword>
<keyword evidence="4" id="KW-0479">Metal-binding</keyword>
<keyword evidence="8" id="KW-0694">RNA-binding</keyword>
<keyword evidence="10" id="KW-0695">RNA-directed DNA polymerase</keyword>
<evidence type="ECO:0000256" key="14">
    <source>
        <dbReference type="ARBA" id="ARBA00049244"/>
    </source>
</evidence>
<evidence type="ECO:0000256" key="3">
    <source>
        <dbReference type="ARBA" id="ARBA00022722"/>
    </source>
</evidence>
<accession>A0A8H5GUR8</accession>
<keyword evidence="2" id="KW-0548">Nucleotidyltransferase</keyword>
<organism evidence="17 18">
    <name type="scientific">Tricholomella constricta</name>
    <dbReference type="NCBI Taxonomy" id="117010"/>
    <lineage>
        <taxon>Eukaryota</taxon>
        <taxon>Fungi</taxon>
        <taxon>Dikarya</taxon>
        <taxon>Basidiomycota</taxon>
        <taxon>Agaricomycotina</taxon>
        <taxon>Agaricomycetes</taxon>
        <taxon>Agaricomycetidae</taxon>
        <taxon>Agaricales</taxon>
        <taxon>Tricholomatineae</taxon>
        <taxon>Lyophyllaceae</taxon>
        <taxon>Tricholomella</taxon>
    </lineage>
</organism>
<dbReference type="InterPro" id="IPR036397">
    <property type="entry name" value="RNaseH_sf"/>
</dbReference>
<dbReference type="GO" id="GO:0005634">
    <property type="term" value="C:nucleus"/>
    <property type="evidence" value="ECO:0007669"/>
    <property type="project" value="UniProtKB-ARBA"/>
</dbReference>
<feature type="compositionally biased region" description="Pro residues" evidence="15">
    <location>
        <begin position="190"/>
        <end position="203"/>
    </location>
</feature>
<evidence type="ECO:0000256" key="6">
    <source>
        <dbReference type="ARBA" id="ARBA00022801"/>
    </source>
</evidence>
<comment type="catalytic activity">
    <reaction evidence="13">
        <text>DNA(n) + a 2'-deoxyribonucleoside 5'-triphosphate = DNA(n+1) + diphosphate</text>
        <dbReference type="Rhea" id="RHEA:22508"/>
        <dbReference type="Rhea" id="RHEA-COMP:17339"/>
        <dbReference type="Rhea" id="RHEA-COMP:17340"/>
        <dbReference type="ChEBI" id="CHEBI:33019"/>
        <dbReference type="ChEBI" id="CHEBI:61560"/>
        <dbReference type="ChEBI" id="CHEBI:173112"/>
        <dbReference type="EC" id="2.7.7.49"/>
    </reaction>
</comment>
<dbReference type="GO" id="GO:0015074">
    <property type="term" value="P:DNA integration"/>
    <property type="evidence" value="ECO:0007669"/>
    <property type="project" value="UniProtKB-KW"/>
</dbReference>
<gene>
    <name evidence="17" type="ORF">D9615_009690</name>
</gene>
<evidence type="ECO:0000256" key="7">
    <source>
        <dbReference type="ARBA" id="ARBA00022842"/>
    </source>
</evidence>
<keyword evidence="5" id="KW-0255">Endonuclease</keyword>
<sequence>MGLHQITAPYAHSQNGKAERYIRTLEETAQTLLAESGLPPSFFGDAILTARYLRNRLPTSTLPADSTPFSIMENSKPDLSHLRVWGCQCFVLIPSEIRVKGGPKRFEGIFVGYEDHRVGWKVRDLNGRYHFSRDIVFNENVRDAIAASTRSPAYHHLHTTTNTPPGPILTAQGRACHQAACSSSPASSTAPPPLDTPPGPPPTQIKHKHAVGRRARHPWRLQTPHCLSTLHWPPTTNHHLHPHPPHSRARARPSAACSLFPVPSSTWPPLDTPPASHHPPPSTPFLPRPLQTSPEHDLGSALVVNLTRPWLPTTYHHHQHPFPPPRTLLHPSRARAHRDMLVVKRPTAT</sequence>
<comment type="catalytic activity">
    <reaction evidence="14">
        <text>DNA(n) + a 2'-deoxyribonucleoside 5'-triphosphate = DNA(n+1) + diphosphate</text>
        <dbReference type="Rhea" id="RHEA:22508"/>
        <dbReference type="Rhea" id="RHEA-COMP:17339"/>
        <dbReference type="Rhea" id="RHEA-COMP:17340"/>
        <dbReference type="ChEBI" id="CHEBI:33019"/>
        <dbReference type="ChEBI" id="CHEBI:61560"/>
        <dbReference type="ChEBI" id="CHEBI:173112"/>
        <dbReference type="EC" id="2.7.7.7"/>
    </reaction>
</comment>
<dbReference type="PANTHER" id="PTHR42648:SF11">
    <property type="entry name" value="TRANSPOSON TY4-P GAG-POL POLYPROTEIN"/>
    <property type="match status" value="1"/>
</dbReference>
<feature type="domain" description="Integrase catalytic" evidence="16">
    <location>
        <begin position="1"/>
        <end position="76"/>
    </location>
</feature>
<dbReference type="GO" id="GO:0004519">
    <property type="term" value="F:endonuclease activity"/>
    <property type="evidence" value="ECO:0007669"/>
    <property type="project" value="UniProtKB-KW"/>
</dbReference>
<keyword evidence="11" id="KW-0808">Transferase</keyword>
<comment type="caution">
    <text evidence="17">The sequence shown here is derived from an EMBL/GenBank/DDBJ whole genome shotgun (WGS) entry which is preliminary data.</text>
</comment>
<protein>
    <recommendedName>
        <fullName evidence="16">Integrase catalytic domain-containing protein</fullName>
    </recommendedName>
</protein>
<evidence type="ECO:0000256" key="5">
    <source>
        <dbReference type="ARBA" id="ARBA00022759"/>
    </source>
</evidence>
<feature type="compositionally biased region" description="Low complexity" evidence="15">
    <location>
        <begin position="179"/>
        <end position="189"/>
    </location>
</feature>
<evidence type="ECO:0000256" key="15">
    <source>
        <dbReference type="SAM" id="MobiDB-lite"/>
    </source>
</evidence>
<evidence type="ECO:0000256" key="11">
    <source>
        <dbReference type="ARBA" id="ARBA00022932"/>
    </source>
</evidence>
<dbReference type="InterPro" id="IPR001584">
    <property type="entry name" value="Integrase_cat-core"/>
</dbReference>
<evidence type="ECO:0000313" key="17">
    <source>
        <dbReference type="EMBL" id="KAF5371384.1"/>
    </source>
</evidence>
<dbReference type="GO" id="GO:0003964">
    <property type="term" value="F:RNA-directed DNA polymerase activity"/>
    <property type="evidence" value="ECO:0007669"/>
    <property type="project" value="UniProtKB-KW"/>
</dbReference>
<dbReference type="PROSITE" id="PS50994">
    <property type="entry name" value="INTEGRASE"/>
    <property type="match status" value="1"/>
</dbReference>